<proteinExistence type="predicted"/>
<organism evidence="2 3">
    <name type="scientific">Dactylonectria estremocensis</name>
    <dbReference type="NCBI Taxonomy" id="1079267"/>
    <lineage>
        <taxon>Eukaryota</taxon>
        <taxon>Fungi</taxon>
        <taxon>Dikarya</taxon>
        <taxon>Ascomycota</taxon>
        <taxon>Pezizomycotina</taxon>
        <taxon>Sordariomycetes</taxon>
        <taxon>Hypocreomycetidae</taxon>
        <taxon>Hypocreales</taxon>
        <taxon>Nectriaceae</taxon>
        <taxon>Dactylonectria</taxon>
    </lineage>
</organism>
<sequence>MASQSPKPKPVRKTHAKPIVDQAVIHAKQASAIEHILPEAKNDPDLYQRVIDNLNDGEIGRAERWCDYRPAKSFYVWCSMTTDEDRPPLHTFLTLLAAHQCLRHNFNDKFTNIIKTRRLVQWAQQELQPKQAGSQARITVVTKKEENEDHSSSNLSRVVQGSQVNRQEALPSIEKRSQPPSEQSTSRLSLQGGSWLDDPFRSGSSMKRKSSPEPEHRESGRGFKTTKDYHEHRWAAVPTTDSATQTAEPVPEISDKILSAIKHAIGDAVDQKLAECLLAAMKEATRQDAENEAARQQSDEALLARVMRAAEPQLALTRQIPQTYVPPVHEQPQVYGVASLQYEDVRPVALNFPRGRILQTDVQGRRLGLFQ</sequence>
<protein>
    <submittedName>
        <fullName evidence="2">Uncharacterized protein</fullName>
    </submittedName>
</protein>
<feature type="compositionally biased region" description="Polar residues" evidence="1">
    <location>
        <begin position="152"/>
        <end position="166"/>
    </location>
</feature>
<evidence type="ECO:0000313" key="2">
    <source>
        <dbReference type="EMBL" id="KAH7157790.1"/>
    </source>
</evidence>
<dbReference type="AlphaFoldDB" id="A0A9P9FC20"/>
<comment type="caution">
    <text evidence="2">The sequence shown here is derived from an EMBL/GenBank/DDBJ whole genome shotgun (WGS) entry which is preliminary data.</text>
</comment>
<evidence type="ECO:0000313" key="3">
    <source>
        <dbReference type="Proteomes" id="UP000717696"/>
    </source>
</evidence>
<accession>A0A9P9FC20</accession>
<keyword evidence="3" id="KW-1185">Reference proteome</keyword>
<feature type="region of interest" description="Disordered" evidence="1">
    <location>
        <begin position="142"/>
        <end position="229"/>
    </location>
</feature>
<feature type="compositionally biased region" description="Basic and acidic residues" evidence="1">
    <location>
        <begin position="142"/>
        <end position="151"/>
    </location>
</feature>
<evidence type="ECO:0000256" key="1">
    <source>
        <dbReference type="SAM" id="MobiDB-lite"/>
    </source>
</evidence>
<dbReference type="Proteomes" id="UP000717696">
    <property type="component" value="Unassembled WGS sequence"/>
</dbReference>
<reference evidence="2" key="1">
    <citation type="journal article" date="2021" name="Nat. Commun.">
        <title>Genetic determinants of endophytism in the Arabidopsis root mycobiome.</title>
        <authorList>
            <person name="Mesny F."/>
            <person name="Miyauchi S."/>
            <person name="Thiergart T."/>
            <person name="Pickel B."/>
            <person name="Atanasova L."/>
            <person name="Karlsson M."/>
            <person name="Huettel B."/>
            <person name="Barry K.W."/>
            <person name="Haridas S."/>
            <person name="Chen C."/>
            <person name="Bauer D."/>
            <person name="Andreopoulos W."/>
            <person name="Pangilinan J."/>
            <person name="LaButti K."/>
            <person name="Riley R."/>
            <person name="Lipzen A."/>
            <person name="Clum A."/>
            <person name="Drula E."/>
            <person name="Henrissat B."/>
            <person name="Kohler A."/>
            <person name="Grigoriev I.V."/>
            <person name="Martin F.M."/>
            <person name="Hacquard S."/>
        </authorList>
    </citation>
    <scope>NUCLEOTIDE SEQUENCE</scope>
    <source>
        <strain evidence="2">MPI-CAGE-AT-0021</strain>
    </source>
</reference>
<dbReference type="OrthoDB" id="5081908at2759"/>
<feature type="compositionally biased region" description="Basic and acidic residues" evidence="1">
    <location>
        <begin position="210"/>
        <end position="229"/>
    </location>
</feature>
<gene>
    <name evidence="2" type="ORF">B0J13DRAFT_650431</name>
</gene>
<dbReference type="EMBL" id="JAGMUU010000003">
    <property type="protein sequence ID" value="KAH7157790.1"/>
    <property type="molecule type" value="Genomic_DNA"/>
</dbReference>
<name>A0A9P9FC20_9HYPO</name>
<feature type="compositionally biased region" description="Polar residues" evidence="1">
    <location>
        <begin position="178"/>
        <end position="192"/>
    </location>
</feature>